<evidence type="ECO:0000256" key="1">
    <source>
        <dbReference type="SAM" id="MobiDB-lite"/>
    </source>
</evidence>
<dbReference type="EMBL" id="OW240912">
    <property type="protein sequence ID" value="CAH2221052.1"/>
    <property type="molecule type" value="Genomic_DNA"/>
</dbReference>
<evidence type="ECO:0000313" key="3">
    <source>
        <dbReference type="Proteomes" id="UP001295444"/>
    </source>
</evidence>
<evidence type="ECO:0000313" key="2">
    <source>
        <dbReference type="EMBL" id="CAH2221052.1"/>
    </source>
</evidence>
<name>A0AAD1VN71_PELCU</name>
<organism evidence="2 3">
    <name type="scientific">Pelobates cultripes</name>
    <name type="common">Western spadefoot toad</name>
    <dbReference type="NCBI Taxonomy" id="61616"/>
    <lineage>
        <taxon>Eukaryota</taxon>
        <taxon>Metazoa</taxon>
        <taxon>Chordata</taxon>
        <taxon>Craniata</taxon>
        <taxon>Vertebrata</taxon>
        <taxon>Euteleostomi</taxon>
        <taxon>Amphibia</taxon>
        <taxon>Batrachia</taxon>
        <taxon>Anura</taxon>
        <taxon>Pelobatoidea</taxon>
        <taxon>Pelobatidae</taxon>
        <taxon>Pelobates</taxon>
    </lineage>
</organism>
<keyword evidence="3" id="KW-1185">Reference proteome</keyword>
<feature type="compositionally biased region" description="Basic and acidic residues" evidence="1">
    <location>
        <begin position="92"/>
        <end position="109"/>
    </location>
</feature>
<accession>A0AAD1VN71</accession>
<protein>
    <submittedName>
        <fullName evidence="2">Uncharacterized protein</fullName>
    </submittedName>
</protein>
<dbReference type="AlphaFoldDB" id="A0AAD1VN71"/>
<feature type="compositionally biased region" description="Polar residues" evidence="1">
    <location>
        <begin position="132"/>
        <end position="161"/>
    </location>
</feature>
<sequence>MGPNPVGVILVHPQLNPGRSEGPAPALQIPKPAIPFSGLNCDTLPTHHHEEPAPATGPLEANGAEHLTPETSRVPGRHRTRQMPQTGINNPKRQDQKRATKPKTTETKGWRRAKHPPLPHTTAQKRGPLKTSMRQPQLPTASEATLHQWQSPAKQPQTDYTATRHHGHLQPQRGIG</sequence>
<dbReference type="Proteomes" id="UP001295444">
    <property type="component" value="Chromosome 01"/>
</dbReference>
<feature type="compositionally biased region" description="Polar residues" evidence="1">
    <location>
        <begin position="82"/>
        <end position="91"/>
    </location>
</feature>
<feature type="region of interest" description="Disordered" evidence="1">
    <location>
        <begin position="42"/>
        <end position="176"/>
    </location>
</feature>
<proteinExistence type="predicted"/>
<reference evidence="2" key="1">
    <citation type="submission" date="2022-03" db="EMBL/GenBank/DDBJ databases">
        <authorList>
            <person name="Alioto T."/>
            <person name="Alioto T."/>
            <person name="Gomez Garrido J."/>
        </authorList>
    </citation>
    <scope>NUCLEOTIDE SEQUENCE</scope>
</reference>
<gene>
    <name evidence="2" type="ORF">PECUL_23A054969</name>
</gene>